<dbReference type="AlphaFoldDB" id="A0A077LT31"/>
<evidence type="ECO:0000313" key="7">
    <source>
        <dbReference type="Proteomes" id="UP000035721"/>
    </source>
</evidence>
<feature type="active site" evidence="3">
    <location>
        <position position="259"/>
    </location>
</feature>
<sequence>MPTLATSPDADVSVWPMIIDGRDAYAADGALTEITSPSRPGLVLATVPRGQERDVDLAVEAALAAQPGWAASHFTVRQRALLAAADLIEENAEELARLTAHDTGNALRPQARPEVASLVALFRYFAGLAGEFKGTVLPAGDGQLQYTRIEPLGVVGAILPWNSPLMIAGMKLPAALAVGNALVVKPADEAPLTILRLGQLLNTVLPPGVLNIVTGPGPTVGGAIVRHPGIHKVSFTGSTAVGREVARVAGERLAHVSLELGGKSPSIVFPSAATPERLTDTVRGLLLGMRFTRQGQSCTAGSRLLVHRSVYESVLTELKTQAAELVVGDPLDEATDMGAIISTKQFQRIVDYVHSAKDDGVDVVLDGTGLVEDTETGGLFQGPTILAGVDNASRIAQEEVFGPVLVAMPFDSLEEAVAIANDSPYGLAAYVWSHDLDEALTAAARIESGWVQVNQGGGQVVGQSYGGYKDSGVGREFSLEGAIAAFSQIKQVNVRVGVG</sequence>
<dbReference type="FunFam" id="3.40.605.10:FF:000007">
    <property type="entry name" value="NAD/NADP-dependent betaine aldehyde dehydrogenase"/>
    <property type="match status" value="1"/>
</dbReference>
<dbReference type="PROSITE" id="PS00687">
    <property type="entry name" value="ALDEHYDE_DEHYDR_GLU"/>
    <property type="match status" value="1"/>
</dbReference>
<reference evidence="6 7" key="1">
    <citation type="journal article" date="2013" name="ISME J.">
        <title>A metabolic model for members of the genus Tetrasphaera involved in enhanced biological phosphorus removal.</title>
        <authorList>
            <person name="Kristiansen R."/>
            <person name="Nguyen H.T.T."/>
            <person name="Saunders A.M."/>
            <person name="Nielsen J.L."/>
            <person name="Wimmer R."/>
            <person name="Le V.Q."/>
            <person name="McIlroy S.J."/>
            <person name="Petrovski S."/>
            <person name="Seviour R.J."/>
            <person name="Calteau A."/>
            <person name="Nielsen K.L."/>
            <person name="Nielsen P.H."/>
        </authorList>
    </citation>
    <scope>NUCLEOTIDE SEQUENCE [LARGE SCALE GENOMIC DNA]</scope>
    <source>
        <strain evidence="6 7">T1-X7</strain>
    </source>
</reference>
<feature type="domain" description="Aldehyde dehydrogenase" evidence="5">
    <location>
        <begin position="32"/>
        <end position="492"/>
    </location>
</feature>
<dbReference type="InterPro" id="IPR015590">
    <property type="entry name" value="Aldehyde_DH_dom"/>
</dbReference>
<evidence type="ECO:0000256" key="1">
    <source>
        <dbReference type="ARBA" id="ARBA00009986"/>
    </source>
</evidence>
<dbReference type="InterPro" id="IPR016160">
    <property type="entry name" value="Ald_DH_CS_CYS"/>
</dbReference>
<dbReference type="GO" id="GO:0008802">
    <property type="term" value="F:betaine-aldehyde dehydrogenase (NAD+) activity"/>
    <property type="evidence" value="ECO:0007669"/>
    <property type="project" value="UniProtKB-EC"/>
</dbReference>
<dbReference type="Gene3D" id="3.40.605.10">
    <property type="entry name" value="Aldehyde Dehydrogenase, Chain A, domain 1"/>
    <property type="match status" value="1"/>
</dbReference>
<dbReference type="InterPro" id="IPR016163">
    <property type="entry name" value="Ald_DH_C"/>
</dbReference>
<protein>
    <submittedName>
        <fullName evidence="6">Betaine-aldehyde dehydrogenase</fullName>
        <ecNumber evidence="6">1.2.1.8</ecNumber>
    </submittedName>
</protein>
<dbReference type="PANTHER" id="PTHR11699">
    <property type="entry name" value="ALDEHYDE DEHYDROGENASE-RELATED"/>
    <property type="match status" value="1"/>
</dbReference>
<keyword evidence="2 4" id="KW-0560">Oxidoreductase</keyword>
<dbReference type="RefSeq" id="WP_235432387.1">
    <property type="nucleotide sequence ID" value="NZ_HF570958.1"/>
</dbReference>
<dbReference type="Proteomes" id="UP000035721">
    <property type="component" value="Unassembled WGS sequence"/>
</dbReference>
<comment type="similarity">
    <text evidence="1 4">Belongs to the aldehyde dehydrogenase family.</text>
</comment>
<dbReference type="EC" id="1.2.1.8" evidence="6"/>
<evidence type="ECO:0000259" key="5">
    <source>
        <dbReference type="Pfam" id="PF00171"/>
    </source>
</evidence>
<accession>A0A077LT31</accession>
<comment type="caution">
    <text evidence="6">The sequence shown here is derived from an EMBL/GenBank/DDBJ whole genome shotgun (WGS) entry which is preliminary data.</text>
</comment>
<dbReference type="STRING" id="1194083.BN12_1060003"/>
<dbReference type="PROSITE" id="PS00070">
    <property type="entry name" value="ALDEHYDE_DEHYDR_CYS"/>
    <property type="match status" value="1"/>
</dbReference>
<evidence type="ECO:0000256" key="2">
    <source>
        <dbReference type="ARBA" id="ARBA00023002"/>
    </source>
</evidence>
<proteinExistence type="inferred from homology"/>
<evidence type="ECO:0000256" key="3">
    <source>
        <dbReference type="PROSITE-ProRule" id="PRU10007"/>
    </source>
</evidence>
<name>A0A077LT31_9MICO</name>
<dbReference type="SUPFAM" id="SSF53720">
    <property type="entry name" value="ALDH-like"/>
    <property type="match status" value="1"/>
</dbReference>
<dbReference type="Pfam" id="PF00171">
    <property type="entry name" value="Aldedh"/>
    <property type="match status" value="1"/>
</dbReference>
<dbReference type="EMBL" id="CAJB01000009">
    <property type="protein sequence ID" value="CCH76101.1"/>
    <property type="molecule type" value="Genomic_DNA"/>
</dbReference>
<keyword evidence="7" id="KW-1185">Reference proteome</keyword>
<dbReference type="Gene3D" id="3.40.309.10">
    <property type="entry name" value="Aldehyde Dehydrogenase, Chain A, domain 2"/>
    <property type="match status" value="1"/>
</dbReference>
<dbReference type="InterPro" id="IPR016162">
    <property type="entry name" value="Ald_DH_N"/>
</dbReference>
<evidence type="ECO:0000313" key="6">
    <source>
        <dbReference type="EMBL" id="CCH76101.1"/>
    </source>
</evidence>
<organism evidence="6 7">
    <name type="scientific">Nostocoides japonicum T1-X7</name>
    <dbReference type="NCBI Taxonomy" id="1194083"/>
    <lineage>
        <taxon>Bacteria</taxon>
        <taxon>Bacillati</taxon>
        <taxon>Actinomycetota</taxon>
        <taxon>Actinomycetes</taxon>
        <taxon>Micrococcales</taxon>
        <taxon>Intrasporangiaceae</taxon>
        <taxon>Nostocoides</taxon>
    </lineage>
</organism>
<gene>
    <name evidence="6" type="ORF">BN12_1060003</name>
</gene>
<dbReference type="InterPro" id="IPR029510">
    <property type="entry name" value="Ald_DH_CS_GLU"/>
</dbReference>
<evidence type="ECO:0000256" key="4">
    <source>
        <dbReference type="RuleBase" id="RU003345"/>
    </source>
</evidence>
<dbReference type="InterPro" id="IPR016161">
    <property type="entry name" value="Ald_DH/histidinol_DH"/>
</dbReference>